<accession>A0A8S0VR13</accession>
<evidence type="ECO:0000259" key="6">
    <source>
        <dbReference type="PROSITE" id="PS51387"/>
    </source>
</evidence>
<comment type="caution">
    <text evidence="7">The sequence shown here is derived from an EMBL/GenBank/DDBJ whole genome shotgun (WGS) entry which is preliminary data.</text>
</comment>
<dbReference type="OrthoDB" id="415825at2759"/>
<evidence type="ECO:0000256" key="4">
    <source>
        <dbReference type="ARBA" id="ARBA00022827"/>
    </source>
</evidence>
<keyword evidence="4" id="KW-0274">FAD</keyword>
<evidence type="ECO:0000256" key="5">
    <source>
        <dbReference type="ARBA" id="ARBA00023002"/>
    </source>
</evidence>
<dbReference type="InterPro" id="IPR016169">
    <property type="entry name" value="FAD-bd_PCMH_sub2"/>
</dbReference>
<evidence type="ECO:0000313" key="7">
    <source>
        <dbReference type="EMBL" id="CAA7261875.1"/>
    </source>
</evidence>
<dbReference type="Pfam" id="PF01565">
    <property type="entry name" value="FAD_binding_4"/>
    <property type="match status" value="1"/>
</dbReference>
<feature type="domain" description="FAD-binding PCMH-type" evidence="6">
    <location>
        <begin position="1"/>
        <end position="134"/>
    </location>
</feature>
<dbReference type="Gene3D" id="3.40.462.20">
    <property type="match status" value="1"/>
</dbReference>
<reference evidence="7 8" key="1">
    <citation type="submission" date="2020-01" db="EMBL/GenBank/DDBJ databases">
        <authorList>
            <person name="Gupta K D."/>
        </authorList>
    </citation>
    <scope>NUCLEOTIDE SEQUENCE [LARGE SCALE GENOMIC DNA]</scope>
</reference>
<dbReference type="InterPro" id="IPR006094">
    <property type="entry name" value="Oxid_FAD_bind_N"/>
</dbReference>
<evidence type="ECO:0000256" key="3">
    <source>
        <dbReference type="ARBA" id="ARBA00022630"/>
    </source>
</evidence>
<dbReference type="EMBL" id="CACVBS010000034">
    <property type="protein sequence ID" value="CAA7261875.1"/>
    <property type="molecule type" value="Genomic_DNA"/>
</dbReference>
<sequence>MPSARRPSRVGLSSTLRVYLNGVTVDPSKKLAYVGGGAIWEIVFREGVKHGLGAVGGAVNHTVVGGYTLGGGYGWLTSAYGLAADSLVQATIVTANGSVLTVNDTEHPDLYLAIRGGGGNFGVITEFVLQLHIQRPTVYSGTLVYPASATEDIVEATHKWQEIAGEKDSATEVATVDDEGNAVFIINPFYNGTESEGRERFKDLLAAGPVSDTTKEISFEELNTL</sequence>
<dbReference type="AlphaFoldDB" id="A0A8S0VR13"/>
<evidence type="ECO:0000256" key="1">
    <source>
        <dbReference type="ARBA" id="ARBA00001974"/>
    </source>
</evidence>
<organism evidence="7 8">
    <name type="scientific">Cyclocybe aegerita</name>
    <name type="common">Black poplar mushroom</name>
    <name type="synonym">Agrocybe aegerita</name>
    <dbReference type="NCBI Taxonomy" id="1973307"/>
    <lineage>
        <taxon>Eukaryota</taxon>
        <taxon>Fungi</taxon>
        <taxon>Dikarya</taxon>
        <taxon>Basidiomycota</taxon>
        <taxon>Agaricomycotina</taxon>
        <taxon>Agaricomycetes</taxon>
        <taxon>Agaricomycetidae</taxon>
        <taxon>Agaricales</taxon>
        <taxon>Agaricineae</taxon>
        <taxon>Bolbitiaceae</taxon>
        <taxon>Cyclocybe</taxon>
    </lineage>
</organism>
<dbReference type="PANTHER" id="PTHR42973">
    <property type="entry name" value="BINDING OXIDOREDUCTASE, PUTATIVE (AFU_ORTHOLOGUE AFUA_1G17690)-RELATED"/>
    <property type="match status" value="1"/>
</dbReference>
<gene>
    <name evidence="7" type="ORF">AAE3_LOCUS4095</name>
</gene>
<dbReference type="InterPro" id="IPR016166">
    <property type="entry name" value="FAD-bd_PCMH"/>
</dbReference>
<dbReference type="PROSITE" id="PS51387">
    <property type="entry name" value="FAD_PCMH"/>
    <property type="match status" value="1"/>
</dbReference>
<comment type="cofactor">
    <cofactor evidence="1">
        <name>FAD</name>
        <dbReference type="ChEBI" id="CHEBI:57692"/>
    </cofactor>
</comment>
<evidence type="ECO:0000256" key="2">
    <source>
        <dbReference type="ARBA" id="ARBA00005466"/>
    </source>
</evidence>
<name>A0A8S0VR13_CYCAE</name>
<proteinExistence type="inferred from homology"/>
<dbReference type="Gene3D" id="3.30.465.10">
    <property type="match status" value="1"/>
</dbReference>
<evidence type="ECO:0000313" key="8">
    <source>
        <dbReference type="Proteomes" id="UP000467700"/>
    </source>
</evidence>
<dbReference type="GO" id="GO:0071949">
    <property type="term" value="F:FAD binding"/>
    <property type="evidence" value="ECO:0007669"/>
    <property type="project" value="InterPro"/>
</dbReference>
<protein>
    <recommendedName>
        <fullName evidence="6">FAD-binding PCMH-type domain-containing protein</fullName>
    </recommendedName>
</protein>
<keyword evidence="5" id="KW-0560">Oxidoreductase</keyword>
<keyword evidence="3" id="KW-0285">Flavoprotein</keyword>
<dbReference type="GO" id="GO:0016491">
    <property type="term" value="F:oxidoreductase activity"/>
    <property type="evidence" value="ECO:0007669"/>
    <property type="project" value="UniProtKB-KW"/>
</dbReference>
<dbReference type="InterPro" id="IPR036318">
    <property type="entry name" value="FAD-bd_PCMH-like_sf"/>
</dbReference>
<comment type="similarity">
    <text evidence="2">Belongs to the oxygen-dependent FAD-linked oxidoreductase family.</text>
</comment>
<keyword evidence="8" id="KW-1185">Reference proteome</keyword>
<dbReference type="Proteomes" id="UP000467700">
    <property type="component" value="Unassembled WGS sequence"/>
</dbReference>
<dbReference type="InterPro" id="IPR050416">
    <property type="entry name" value="FAD-linked_Oxidoreductase"/>
</dbReference>
<dbReference type="PANTHER" id="PTHR42973:SF39">
    <property type="entry name" value="FAD-BINDING PCMH-TYPE DOMAIN-CONTAINING PROTEIN"/>
    <property type="match status" value="1"/>
</dbReference>
<dbReference type="SUPFAM" id="SSF56176">
    <property type="entry name" value="FAD-binding/transporter-associated domain-like"/>
    <property type="match status" value="1"/>
</dbReference>